<evidence type="ECO:0000313" key="2">
    <source>
        <dbReference type="Proteomes" id="UP000515160"/>
    </source>
</evidence>
<keyword evidence="2" id="KW-1185">Reference proteome</keyword>
<proteinExistence type="predicted"/>
<evidence type="ECO:0000256" key="1">
    <source>
        <dbReference type="SAM" id="SignalP"/>
    </source>
</evidence>
<gene>
    <name evidence="3 4" type="primary">LOC117566669</name>
</gene>
<feature type="chain" id="PRO_5044654601" evidence="1">
    <location>
        <begin position="25"/>
        <end position="182"/>
    </location>
</feature>
<protein>
    <submittedName>
        <fullName evidence="3 4">Uncharacterized protein LOC117566669 isoform X1</fullName>
    </submittedName>
</protein>
<dbReference type="Proteomes" id="UP000515160">
    <property type="component" value="Chromosome 3"/>
</dbReference>
<evidence type="ECO:0000313" key="4">
    <source>
        <dbReference type="RefSeq" id="XP_051860737.1"/>
    </source>
</evidence>
<feature type="signal peptide" evidence="1">
    <location>
        <begin position="1"/>
        <end position="24"/>
    </location>
</feature>
<dbReference type="RefSeq" id="XP_051860737.1">
    <property type="nucleotide sequence ID" value="XM_052004777.1"/>
</dbReference>
<dbReference type="PANTHER" id="PTHR20898">
    <property type="entry name" value="DAEDALUS ON 3-RELATED-RELATED"/>
    <property type="match status" value="1"/>
</dbReference>
<dbReference type="GeneID" id="117566669"/>
<dbReference type="SMART" id="SM00697">
    <property type="entry name" value="DM8"/>
    <property type="match status" value="1"/>
</dbReference>
<accession>A0A6P8WEQ7</accession>
<sequence>MKTKLSLAICSVIWTLMLITNCNMETFCKMTNAVCETMNTSWVLIHECRLRAISRNITTLNIDITFLHPAHVIDLRLELKTKAFGYRPSIFNYTIDACTFLRQRKHRVFMMFWRIFKDFSNINHTCPYVGKQIVKDFYYDPANLTLPIPSGDYVVLFTWMLDKKPQFFTNIYFSFYQDIINV</sequence>
<keyword evidence="1" id="KW-0732">Signal</keyword>
<name>A0A6P8WEQ7_DROAB</name>
<dbReference type="Pfam" id="PF06477">
    <property type="entry name" value="DUF1091"/>
    <property type="match status" value="1"/>
</dbReference>
<evidence type="ECO:0000313" key="3">
    <source>
        <dbReference type="RefSeq" id="XP_034102106.1"/>
    </source>
</evidence>
<reference evidence="3 4" key="1">
    <citation type="submission" date="2025-04" db="UniProtKB">
        <authorList>
            <consortium name="RefSeq"/>
        </authorList>
    </citation>
    <scope>IDENTIFICATION</scope>
    <source>
        <strain evidence="3 4">15112-1751.03</strain>
        <tissue evidence="3 4">Whole Adult</tissue>
    </source>
</reference>
<dbReference type="AlphaFoldDB" id="A0A6P8WEQ7"/>
<dbReference type="PANTHER" id="PTHR20898:SF0">
    <property type="entry name" value="DAEDALUS ON 3-RELATED"/>
    <property type="match status" value="1"/>
</dbReference>
<dbReference type="OrthoDB" id="7912113at2759"/>
<organism evidence="2 3">
    <name type="scientific">Drosophila albomicans</name>
    <name type="common">Fruit fly</name>
    <dbReference type="NCBI Taxonomy" id="7291"/>
    <lineage>
        <taxon>Eukaryota</taxon>
        <taxon>Metazoa</taxon>
        <taxon>Ecdysozoa</taxon>
        <taxon>Arthropoda</taxon>
        <taxon>Hexapoda</taxon>
        <taxon>Insecta</taxon>
        <taxon>Pterygota</taxon>
        <taxon>Neoptera</taxon>
        <taxon>Endopterygota</taxon>
        <taxon>Diptera</taxon>
        <taxon>Brachycera</taxon>
        <taxon>Muscomorpha</taxon>
        <taxon>Ephydroidea</taxon>
        <taxon>Drosophilidae</taxon>
        <taxon>Drosophila</taxon>
    </lineage>
</organism>
<dbReference type="InterPro" id="IPR010512">
    <property type="entry name" value="DUF1091"/>
</dbReference>
<dbReference type="RefSeq" id="XP_034102106.1">
    <property type="nucleotide sequence ID" value="XM_034246215.2"/>
</dbReference>